<dbReference type="RefSeq" id="WP_125566291.1">
    <property type="nucleotide sequence ID" value="NZ_AP019307.1"/>
</dbReference>
<dbReference type="GO" id="GO:0046872">
    <property type="term" value="F:metal ion binding"/>
    <property type="evidence" value="ECO:0007669"/>
    <property type="project" value="UniProtKB-KW"/>
</dbReference>
<keyword evidence="5" id="KW-0560">Oxidoreductase</keyword>
<dbReference type="GO" id="GO:0005737">
    <property type="term" value="C:cytoplasm"/>
    <property type="evidence" value="ECO:0007669"/>
    <property type="project" value="TreeGrafter"/>
</dbReference>
<dbReference type="Proteomes" id="UP000271573">
    <property type="component" value="Chromosome"/>
</dbReference>
<dbReference type="InterPro" id="IPR020835">
    <property type="entry name" value="Catalase_sf"/>
</dbReference>
<dbReference type="GO" id="GO:0004096">
    <property type="term" value="F:catalase activity"/>
    <property type="evidence" value="ECO:0007669"/>
    <property type="project" value="InterPro"/>
</dbReference>
<dbReference type="OrthoDB" id="255727at2"/>
<evidence type="ECO:0000313" key="10">
    <source>
        <dbReference type="EMBL" id="BBH16112.1"/>
    </source>
</evidence>
<dbReference type="PIRSF" id="PIRSF000296">
    <property type="entry name" value="SrpA"/>
    <property type="match status" value="1"/>
</dbReference>
<evidence type="ECO:0000256" key="6">
    <source>
        <dbReference type="ARBA" id="ARBA00023004"/>
    </source>
</evidence>
<gene>
    <name evidence="10" type="primary">srpA</name>
    <name evidence="10" type="ORF">Back2_03990</name>
</gene>
<dbReference type="GO" id="GO:0042744">
    <property type="term" value="P:hydrogen peroxide catabolic process"/>
    <property type="evidence" value="ECO:0007669"/>
    <property type="project" value="TreeGrafter"/>
</dbReference>
<protein>
    <submittedName>
        <fullName evidence="10">Catalase-related peroxidase</fullName>
    </submittedName>
</protein>
<keyword evidence="6 8" id="KW-0408">Iron</keyword>
<dbReference type="Gene3D" id="1.20.1280.120">
    <property type="match status" value="1"/>
</dbReference>
<evidence type="ECO:0000259" key="9">
    <source>
        <dbReference type="SMART" id="SM01060"/>
    </source>
</evidence>
<dbReference type="GO" id="GO:0042542">
    <property type="term" value="P:response to hydrogen peroxide"/>
    <property type="evidence" value="ECO:0007669"/>
    <property type="project" value="TreeGrafter"/>
</dbReference>
<proteinExistence type="inferred from homology"/>
<dbReference type="InterPro" id="IPR018028">
    <property type="entry name" value="Catalase"/>
</dbReference>
<organism evidence="10 11">
    <name type="scientific">Nocardioides baekrokdamisoli</name>
    <dbReference type="NCBI Taxonomy" id="1804624"/>
    <lineage>
        <taxon>Bacteria</taxon>
        <taxon>Bacillati</taxon>
        <taxon>Actinomycetota</taxon>
        <taxon>Actinomycetes</taxon>
        <taxon>Propionibacteriales</taxon>
        <taxon>Nocardioidaceae</taxon>
        <taxon>Nocardioides</taxon>
    </lineage>
</organism>
<dbReference type="PANTHER" id="PTHR11465:SF9">
    <property type="entry name" value="CATALASE"/>
    <property type="match status" value="1"/>
</dbReference>
<feature type="active site" evidence="7">
    <location>
        <position position="25"/>
    </location>
</feature>
<evidence type="ECO:0000256" key="7">
    <source>
        <dbReference type="PIRSR" id="PIRSR000296-1"/>
    </source>
</evidence>
<dbReference type="Gene3D" id="2.40.180.10">
    <property type="entry name" value="Catalase core domain"/>
    <property type="match status" value="1"/>
</dbReference>
<evidence type="ECO:0000313" key="11">
    <source>
        <dbReference type="Proteomes" id="UP000271573"/>
    </source>
</evidence>
<name>A0A3G9ICL8_9ACTN</name>
<feature type="domain" description="Catalase core" evidence="9">
    <location>
        <begin position="2"/>
        <end position="294"/>
    </location>
</feature>
<feature type="binding site" description="axial binding residue" evidence="8">
    <location>
        <position position="286"/>
    </location>
    <ligand>
        <name>heme</name>
        <dbReference type="ChEBI" id="CHEBI:30413"/>
    </ligand>
    <ligandPart>
        <name>Fe</name>
        <dbReference type="ChEBI" id="CHEBI:18248"/>
    </ligandPart>
</feature>
<dbReference type="KEGG" id="nbe:Back2_03990"/>
<comment type="similarity">
    <text evidence="1">Belongs to the catalase family.</text>
</comment>
<keyword evidence="4 8" id="KW-0479">Metal-binding</keyword>
<reference evidence="10 11" key="1">
    <citation type="submission" date="2018-11" db="EMBL/GenBank/DDBJ databases">
        <title>Complete genome sequence of Nocardioides baekrokdamisoli strain KCTC 39748.</title>
        <authorList>
            <person name="Kang S.W."/>
            <person name="Lee K.C."/>
            <person name="Kim K.K."/>
            <person name="Kim J.S."/>
            <person name="Kim D.S."/>
            <person name="Ko S.H."/>
            <person name="Yang S.H."/>
            <person name="Shin Y.K."/>
            <person name="Lee J.S."/>
        </authorList>
    </citation>
    <scope>NUCLEOTIDE SEQUENCE [LARGE SCALE GENOMIC DNA]</scope>
    <source>
        <strain evidence="10 11">KCTC 39748</strain>
    </source>
</reference>
<dbReference type="Pfam" id="PF00199">
    <property type="entry name" value="Catalase"/>
    <property type="match status" value="1"/>
</dbReference>
<evidence type="ECO:0000256" key="8">
    <source>
        <dbReference type="PIRSR" id="PIRSR000296-2"/>
    </source>
</evidence>
<dbReference type="PROSITE" id="PS51402">
    <property type="entry name" value="CATALASE_3"/>
    <property type="match status" value="1"/>
</dbReference>
<evidence type="ECO:0000256" key="3">
    <source>
        <dbReference type="ARBA" id="ARBA00022617"/>
    </source>
</evidence>
<keyword evidence="2 10" id="KW-0575">Peroxidase</keyword>
<dbReference type="EMBL" id="AP019307">
    <property type="protein sequence ID" value="BBH16112.1"/>
    <property type="molecule type" value="Genomic_DNA"/>
</dbReference>
<keyword evidence="3 8" id="KW-0349">Heme</keyword>
<dbReference type="PRINTS" id="PR00067">
    <property type="entry name" value="CATALASE"/>
</dbReference>
<dbReference type="InterPro" id="IPR024168">
    <property type="entry name" value="Catalase_SrpA-type_pred"/>
</dbReference>
<accession>A0A3G9ICL8</accession>
<sequence>MTDATTADARLRRAFHASGPHRTLHAKGTYASGTFTAAPRSAELGIAAHLQGSPVPVLVRFSNGSGNPKSPDKAPDVRGMSVSFRTETGATDLLGQTAPRFPVKDPGKFVEMTEAVAAHSKPWKLAAFLARNPSVLGPLAANAKAGAIKPPKSFAEATYYPVHAYAWIAPDGSRRWVRYIWRPVDAAAAATPTGANWLVEELATRLSAGPARWDLEVSVASESDDPHDPTSQWKPVETFIAGTLSVDATAPDPEADGSIIVFDPTRIIPGIELSNDPILLFRAAAYSASASHRA</sequence>
<dbReference type="SUPFAM" id="SSF56634">
    <property type="entry name" value="Heme-dependent catalase-like"/>
    <property type="match status" value="1"/>
</dbReference>
<keyword evidence="11" id="KW-1185">Reference proteome</keyword>
<dbReference type="PANTHER" id="PTHR11465">
    <property type="entry name" value="CATALASE"/>
    <property type="match status" value="1"/>
</dbReference>
<dbReference type="GO" id="GO:0020037">
    <property type="term" value="F:heme binding"/>
    <property type="evidence" value="ECO:0007669"/>
    <property type="project" value="InterPro"/>
</dbReference>
<evidence type="ECO:0000256" key="1">
    <source>
        <dbReference type="ARBA" id="ARBA00005329"/>
    </source>
</evidence>
<dbReference type="SMART" id="SM01060">
    <property type="entry name" value="Catalase"/>
    <property type="match status" value="1"/>
</dbReference>
<dbReference type="AlphaFoldDB" id="A0A3G9ICL8"/>
<evidence type="ECO:0000256" key="5">
    <source>
        <dbReference type="ARBA" id="ARBA00023002"/>
    </source>
</evidence>
<dbReference type="InterPro" id="IPR011614">
    <property type="entry name" value="Catalase_core"/>
</dbReference>
<evidence type="ECO:0000256" key="2">
    <source>
        <dbReference type="ARBA" id="ARBA00022559"/>
    </source>
</evidence>
<evidence type="ECO:0000256" key="4">
    <source>
        <dbReference type="ARBA" id="ARBA00022723"/>
    </source>
</evidence>